<sequence>MPCPHMETDAPDRRDWRRVVLRTYTSCDCDVDPALAESLLDRAFRDDGFPASGEVRYMQSLGPG</sequence>
<keyword evidence="2" id="KW-1185">Reference proteome</keyword>
<evidence type="ECO:0000313" key="2">
    <source>
        <dbReference type="Proteomes" id="UP000048908"/>
    </source>
</evidence>
<gene>
    <name evidence="1" type="ORF">JAN5088_02769</name>
</gene>
<organism evidence="1 2">
    <name type="scientific">Jannaschia rubra</name>
    <dbReference type="NCBI Taxonomy" id="282197"/>
    <lineage>
        <taxon>Bacteria</taxon>
        <taxon>Pseudomonadati</taxon>
        <taxon>Pseudomonadota</taxon>
        <taxon>Alphaproteobacteria</taxon>
        <taxon>Rhodobacterales</taxon>
        <taxon>Roseobacteraceae</taxon>
        <taxon>Jannaschia</taxon>
    </lineage>
</organism>
<protein>
    <submittedName>
        <fullName evidence="1">Uncharacterized protein</fullName>
    </submittedName>
</protein>
<dbReference type="AlphaFoldDB" id="A0A0M6XSA9"/>
<dbReference type="EMBL" id="CXPG01000021">
    <property type="protein sequence ID" value="CTQ33980.1"/>
    <property type="molecule type" value="Genomic_DNA"/>
</dbReference>
<dbReference type="Proteomes" id="UP000048908">
    <property type="component" value="Unassembled WGS sequence"/>
</dbReference>
<proteinExistence type="predicted"/>
<reference evidence="1 2" key="1">
    <citation type="submission" date="2015-07" db="EMBL/GenBank/DDBJ databases">
        <authorList>
            <person name="Noorani M."/>
        </authorList>
    </citation>
    <scope>NUCLEOTIDE SEQUENCE [LARGE SCALE GENOMIC DNA]</scope>
    <source>
        <strain evidence="1 2">CECT 5088</strain>
    </source>
</reference>
<accession>A0A0M6XSA9</accession>
<name>A0A0M6XSA9_9RHOB</name>
<dbReference type="STRING" id="282197.SAMN04488517_103369"/>
<evidence type="ECO:0000313" key="1">
    <source>
        <dbReference type="EMBL" id="CTQ33980.1"/>
    </source>
</evidence>